<feature type="domain" description="RNA polymerase sigma-70 region 2" evidence="5">
    <location>
        <begin position="21"/>
        <end position="87"/>
    </location>
</feature>
<dbReference type="InterPro" id="IPR007627">
    <property type="entry name" value="RNA_pol_sigma70_r2"/>
</dbReference>
<evidence type="ECO:0000256" key="3">
    <source>
        <dbReference type="ARBA" id="ARBA00023082"/>
    </source>
</evidence>
<dbReference type="PANTHER" id="PTHR43133:SF46">
    <property type="entry name" value="RNA POLYMERASE SIGMA-70 FACTOR ECF SUBFAMILY"/>
    <property type="match status" value="1"/>
</dbReference>
<dbReference type="EMBL" id="FNGV01000023">
    <property type="protein sequence ID" value="SDN08869.1"/>
    <property type="molecule type" value="Genomic_DNA"/>
</dbReference>
<protein>
    <submittedName>
        <fullName evidence="7">RNA polymerase sigma-70 factor, ECF subfamily</fullName>
    </submittedName>
</protein>
<dbReference type="InterPro" id="IPR014284">
    <property type="entry name" value="RNA_pol_sigma-70_dom"/>
</dbReference>
<dbReference type="InterPro" id="IPR039425">
    <property type="entry name" value="RNA_pol_sigma-70-like"/>
</dbReference>
<dbReference type="STRING" id="192904.SAMN04488514_12320"/>
<feature type="domain" description="RNA polymerase sigma factor 70 region 4 type 2" evidence="6">
    <location>
        <begin position="116"/>
        <end position="167"/>
    </location>
</feature>
<keyword evidence="2" id="KW-0805">Transcription regulation</keyword>
<sequence length="177" mass="21303">MTDQKLIKKLRKGNEKAYHYLFLEYYDWLCNYVFNLCKNRSLSEDIVQDAMIVLWEKREIIMITTSLKNYLFKTCHNQFLQHIRSQKIEFDTLDKIRWDVISEVTLEDDLFDFRMEKLNKLINQLPPRCKEIFIQSKLEKKKYKEIALDMGISVKTVENQMSKALNFLRANAAIFML</sequence>
<comment type="similarity">
    <text evidence="1">Belongs to the sigma-70 factor family. ECF subfamily.</text>
</comment>
<name>A0A1G9YI72_9FLAO</name>
<dbReference type="RefSeq" id="WP_089895737.1">
    <property type="nucleotide sequence ID" value="NZ_FNGV01000023.1"/>
</dbReference>
<dbReference type="Gene3D" id="1.10.10.10">
    <property type="entry name" value="Winged helix-like DNA-binding domain superfamily/Winged helix DNA-binding domain"/>
    <property type="match status" value="1"/>
</dbReference>
<dbReference type="InterPro" id="IPR014327">
    <property type="entry name" value="RNA_pol_sigma70_bacteroid"/>
</dbReference>
<dbReference type="AlphaFoldDB" id="A0A1G9YI72"/>
<evidence type="ECO:0000259" key="6">
    <source>
        <dbReference type="Pfam" id="PF08281"/>
    </source>
</evidence>
<dbReference type="SUPFAM" id="SSF88659">
    <property type="entry name" value="Sigma3 and sigma4 domains of RNA polymerase sigma factors"/>
    <property type="match status" value="1"/>
</dbReference>
<reference evidence="7 8" key="1">
    <citation type="submission" date="2016-10" db="EMBL/GenBank/DDBJ databases">
        <authorList>
            <person name="de Groot N.N."/>
        </authorList>
    </citation>
    <scope>NUCLEOTIDE SEQUENCE [LARGE SCALE GENOMIC DNA]</scope>
    <source>
        <strain evidence="7 8">DSM 19886</strain>
    </source>
</reference>
<evidence type="ECO:0000256" key="2">
    <source>
        <dbReference type="ARBA" id="ARBA00023015"/>
    </source>
</evidence>
<organism evidence="7 8">
    <name type="scientific">Kriegella aquimaris</name>
    <dbReference type="NCBI Taxonomy" id="192904"/>
    <lineage>
        <taxon>Bacteria</taxon>
        <taxon>Pseudomonadati</taxon>
        <taxon>Bacteroidota</taxon>
        <taxon>Flavobacteriia</taxon>
        <taxon>Flavobacteriales</taxon>
        <taxon>Flavobacteriaceae</taxon>
        <taxon>Kriegella</taxon>
    </lineage>
</organism>
<dbReference type="Gene3D" id="1.10.1740.10">
    <property type="match status" value="1"/>
</dbReference>
<evidence type="ECO:0000256" key="1">
    <source>
        <dbReference type="ARBA" id="ARBA00010641"/>
    </source>
</evidence>
<proteinExistence type="inferred from homology"/>
<dbReference type="Proteomes" id="UP000199440">
    <property type="component" value="Unassembled WGS sequence"/>
</dbReference>
<evidence type="ECO:0000259" key="5">
    <source>
        <dbReference type="Pfam" id="PF04542"/>
    </source>
</evidence>
<dbReference type="PANTHER" id="PTHR43133">
    <property type="entry name" value="RNA POLYMERASE ECF-TYPE SIGMA FACTO"/>
    <property type="match status" value="1"/>
</dbReference>
<evidence type="ECO:0000313" key="7">
    <source>
        <dbReference type="EMBL" id="SDN08869.1"/>
    </source>
</evidence>
<dbReference type="OrthoDB" id="1100095at2"/>
<dbReference type="InterPro" id="IPR036388">
    <property type="entry name" value="WH-like_DNA-bd_sf"/>
</dbReference>
<dbReference type="SUPFAM" id="SSF88946">
    <property type="entry name" value="Sigma2 domain of RNA polymerase sigma factors"/>
    <property type="match status" value="1"/>
</dbReference>
<dbReference type="GO" id="GO:0016987">
    <property type="term" value="F:sigma factor activity"/>
    <property type="evidence" value="ECO:0007669"/>
    <property type="project" value="UniProtKB-KW"/>
</dbReference>
<dbReference type="GO" id="GO:0003677">
    <property type="term" value="F:DNA binding"/>
    <property type="evidence" value="ECO:0007669"/>
    <property type="project" value="InterPro"/>
</dbReference>
<accession>A0A1G9YI72</accession>
<evidence type="ECO:0000256" key="4">
    <source>
        <dbReference type="ARBA" id="ARBA00023163"/>
    </source>
</evidence>
<dbReference type="NCBIfam" id="TIGR02937">
    <property type="entry name" value="sigma70-ECF"/>
    <property type="match status" value="1"/>
</dbReference>
<gene>
    <name evidence="7" type="ORF">SAMN04488514_12320</name>
</gene>
<dbReference type="NCBIfam" id="TIGR02985">
    <property type="entry name" value="Sig70_bacteroi1"/>
    <property type="match status" value="1"/>
</dbReference>
<dbReference type="InterPro" id="IPR013249">
    <property type="entry name" value="RNA_pol_sigma70_r4_t2"/>
</dbReference>
<dbReference type="Pfam" id="PF04542">
    <property type="entry name" value="Sigma70_r2"/>
    <property type="match status" value="1"/>
</dbReference>
<dbReference type="GO" id="GO:0006352">
    <property type="term" value="P:DNA-templated transcription initiation"/>
    <property type="evidence" value="ECO:0007669"/>
    <property type="project" value="InterPro"/>
</dbReference>
<dbReference type="InterPro" id="IPR013324">
    <property type="entry name" value="RNA_pol_sigma_r3/r4-like"/>
</dbReference>
<dbReference type="InterPro" id="IPR013325">
    <property type="entry name" value="RNA_pol_sigma_r2"/>
</dbReference>
<keyword evidence="3" id="KW-0731">Sigma factor</keyword>
<keyword evidence="4" id="KW-0804">Transcription</keyword>
<dbReference type="Pfam" id="PF08281">
    <property type="entry name" value="Sigma70_r4_2"/>
    <property type="match status" value="1"/>
</dbReference>
<evidence type="ECO:0000313" key="8">
    <source>
        <dbReference type="Proteomes" id="UP000199440"/>
    </source>
</evidence>
<keyword evidence="8" id="KW-1185">Reference proteome</keyword>